<evidence type="ECO:0000256" key="8">
    <source>
        <dbReference type="ARBA" id="ARBA00022989"/>
    </source>
</evidence>
<evidence type="ECO:0000256" key="1">
    <source>
        <dbReference type="ARBA" id="ARBA00001971"/>
    </source>
</evidence>
<organism evidence="15 16">
    <name type="scientific">Phanerochaete carnosa (strain HHB-10118-sp)</name>
    <name type="common">White-rot fungus</name>
    <name type="synonym">Peniophora carnosa</name>
    <dbReference type="NCBI Taxonomy" id="650164"/>
    <lineage>
        <taxon>Eukaryota</taxon>
        <taxon>Fungi</taxon>
        <taxon>Dikarya</taxon>
        <taxon>Basidiomycota</taxon>
        <taxon>Agaricomycotina</taxon>
        <taxon>Agaricomycetes</taxon>
        <taxon>Polyporales</taxon>
        <taxon>Phanerochaetaceae</taxon>
        <taxon>Phanerochaete</taxon>
    </lineage>
</organism>
<dbReference type="Pfam" id="PF00067">
    <property type="entry name" value="p450"/>
    <property type="match status" value="1"/>
</dbReference>
<keyword evidence="16" id="KW-1185">Reference proteome</keyword>
<evidence type="ECO:0000313" key="16">
    <source>
        <dbReference type="Proteomes" id="UP000008370"/>
    </source>
</evidence>
<accession>K5VN03</accession>
<evidence type="ECO:0000256" key="5">
    <source>
        <dbReference type="ARBA" id="ARBA00022617"/>
    </source>
</evidence>
<dbReference type="InterPro" id="IPR050364">
    <property type="entry name" value="Cytochrome_P450_fung"/>
</dbReference>
<dbReference type="InterPro" id="IPR017972">
    <property type="entry name" value="Cyt_P450_CS"/>
</dbReference>
<evidence type="ECO:0008006" key="17">
    <source>
        <dbReference type="Google" id="ProtNLM"/>
    </source>
</evidence>
<dbReference type="GO" id="GO:0016705">
    <property type="term" value="F:oxidoreductase activity, acting on paired donors, with incorporation or reduction of molecular oxygen"/>
    <property type="evidence" value="ECO:0007669"/>
    <property type="project" value="InterPro"/>
</dbReference>
<evidence type="ECO:0000256" key="7">
    <source>
        <dbReference type="ARBA" id="ARBA00022723"/>
    </source>
</evidence>
<reference evidence="15 16" key="1">
    <citation type="journal article" date="2012" name="BMC Genomics">
        <title>Comparative genomics of the white-rot fungi, Phanerochaete carnosa and P. chrysosporium, to elucidate the genetic basis of the distinct wood types they colonize.</title>
        <authorList>
            <person name="Suzuki H."/>
            <person name="MacDonald J."/>
            <person name="Syed K."/>
            <person name="Salamov A."/>
            <person name="Hori C."/>
            <person name="Aerts A."/>
            <person name="Henrissat B."/>
            <person name="Wiebenga A."/>
            <person name="vanKuyk P.A."/>
            <person name="Barry K."/>
            <person name="Lindquist E."/>
            <person name="LaButti K."/>
            <person name="Lapidus A."/>
            <person name="Lucas S."/>
            <person name="Coutinho P."/>
            <person name="Gong Y."/>
            <person name="Samejima M."/>
            <person name="Mahadevan R."/>
            <person name="Abou-Zaid M."/>
            <person name="de Vries R.P."/>
            <person name="Igarashi K."/>
            <person name="Yadav J.S."/>
            <person name="Grigoriev I.V."/>
            <person name="Master E.R."/>
        </authorList>
    </citation>
    <scope>NUCLEOTIDE SEQUENCE [LARGE SCALE GENOMIC DNA]</scope>
    <source>
        <strain evidence="15 16">HHB-10118-sp</strain>
    </source>
</reference>
<evidence type="ECO:0000256" key="12">
    <source>
        <dbReference type="ARBA" id="ARBA00023136"/>
    </source>
</evidence>
<dbReference type="GO" id="GO:0004497">
    <property type="term" value="F:monooxygenase activity"/>
    <property type="evidence" value="ECO:0007669"/>
    <property type="project" value="UniProtKB-KW"/>
</dbReference>
<dbReference type="InterPro" id="IPR002401">
    <property type="entry name" value="Cyt_P450_E_grp-I"/>
</dbReference>
<dbReference type="HOGENOM" id="CLU_001570_2_0_1"/>
<evidence type="ECO:0000256" key="9">
    <source>
        <dbReference type="ARBA" id="ARBA00023002"/>
    </source>
</evidence>
<keyword evidence="9 14" id="KW-0560">Oxidoreductase</keyword>
<dbReference type="GeneID" id="18913648"/>
<keyword evidence="12" id="KW-0472">Membrane</keyword>
<name>K5VN03_PHACS</name>
<dbReference type="SUPFAM" id="SSF48264">
    <property type="entry name" value="Cytochrome P450"/>
    <property type="match status" value="1"/>
</dbReference>
<keyword evidence="11 14" id="KW-0503">Monooxygenase</keyword>
<dbReference type="AlphaFoldDB" id="K5VN03"/>
<comment type="similarity">
    <text evidence="4 14">Belongs to the cytochrome P450 family.</text>
</comment>
<evidence type="ECO:0000256" key="4">
    <source>
        <dbReference type="ARBA" id="ARBA00010617"/>
    </source>
</evidence>
<dbReference type="InterPro" id="IPR001128">
    <property type="entry name" value="Cyt_P450"/>
</dbReference>
<evidence type="ECO:0000256" key="11">
    <source>
        <dbReference type="ARBA" id="ARBA00023033"/>
    </source>
</evidence>
<dbReference type="RefSeq" id="XP_007403474.1">
    <property type="nucleotide sequence ID" value="XM_007403412.1"/>
</dbReference>
<dbReference type="Proteomes" id="UP000008370">
    <property type="component" value="Unassembled WGS sequence"/>
</dbReference>
<dbReference type="OrthoDB" id="2789670at2759"/>
<proteinExistence type="inferred from homology"/>
<dbReference type="GO" id="GO:0020037">
    <property type="term" value="F:heme binding"/>
    <property type="evidence" value="ECO:0007669"/>
    <property type="project" value="InterPro"/>
</dbReference>
<evidence type="ECO:0000256" key="6">
    <source>
        <dbReference type="ARBA" id="ARBA00022692"/>
    </source>
</evidence>
<comment type="cofactor">
    <cofactor evidence="1 13">
        <name>heme</name>
        <dbReference type="ChEBI" id="CHEBI:30413"/>
    </cofactor>
</comment>
<dbReference type="EMBL" id="JH931602">
    <property type="protein sequence ID" value="EKM47974.1"/>
    <property type="molecule type" value="Genomic_DNA"/>
</dbReference>
<keyword evidence="6" id="KW-0812">Transmembrane</keyword>
<dbReference type="CDD" id="cd11065">
    <property type="entry name" value="CYP64-like"/>
    <property type="match status" value="1"/>
</dbReference>
<evidence type="ECO:0000256" key="3">
    <source>
        <dbReference type="ARBA" id="ARBA00005179"/>
    </source>
</evidence>
<dbReference type="InParanoid" id="K5VN03"/>
<evidence type="ECO:0000256" key="13">
    <source>
        <dbReference type="PIRSR" id="PIRSR602401-1"/>
    </source>
</evidence>
<keyword evidence="7 13" id="KW-0479">Metal-binding</keyword>
<evidence type="ECO:0000256" key="10">
    <source>
        <dbReference type="ARBA" id="ARBA00023004"/>
    </source>
</evidence>
<dbReference type="PROSITE" id="PS00086">
    <property type="entry name" value="CYTOCHROME_P450"/>
    <property type="match status" value="1"/>
</dbReference>
<evidence type="ECO:0000256" key="2">
    <source>
        <dbReference type="ARBA" id="ARBA00004167"/>
    </source>
</evidence>
<dbReference type="KEGG" id="pco:PHACADRAFT_215005"/>
<gene>
    <name evidence="15" type="ORF">PHACADRAFT_215005</name>
</gene>
<dbReference type="PANTHER" id="PTHR46300">
    <property type="entry name" value="P450, PUTATIVE (EUROFUNG)-RELATED-RELATED"/>
    <property type="match status" value="1"/>
</dbReference>
<dbReference type="PRINTS" id="PR00463">
    <property type="entry name" value="EP450I"/>
</dbReference>
<sequence>MAGMNLVVLNSLQSCTDLLDKRSSIYSDRPTSGITMVSELCDLGWSFGLQRYGPEWRDGRKAFQSQFHANTVQKYRPALSREIYRFLRRLCTEPAGWEHHLHLIAGGLIMSAAYAIDVQEKNDPYLTTQEHAAECVKKSLVPGAYLVGIFPFFKYVPEWFPGARFQHEARMWRKSVMHVLHAPYNIVKERMVKDPVATPDCITKSLIENMVDTAKDPAYMERVAKSAVGSVYLAGADTTLSIITSYFLAMVLYPDVQRRAQEYIDEVCQGRLPDYSDYDALPYVHALVRESLRWNPVVSLNLPHRCTTDDIYEEYLIPEGSIVVANIHAILHDPTAYPDPSTFNPERLLCRTPDGELALDPNVPDLLHAAFGFGRRICPGRFMAYQSIWLTLASFLCAFRIERAKDERGVPIDPGGEYDWGFTK</sequence>
<comment type="pathway">
    <text evidence="3">Secondary metabolite biosynthesis.</text>
</comment>
<keyword evidence="10 13" id="KW-0408">Iron</keyword>
<dbReference type="GO" id="GO:0016020">
    <property type="term" value="C:membrane"/>
    <property type="evidence" value="ECO:0007669"/>
    <property type="project" value="UniProtKB-SubCell"/>
</dbReference>
<dbReference type="InterPro" id="IPR036396">
    <property type="entry name" value="Cyt_P450_sf"/>
</dbReference>
<comment type="subcellular location">
    <subcellularLocation>
        <location evidence="2">Membrane</location>
        <topology evidence="2">Single-pass membrane protein</topology>
    </subcellularLocation>
</comment>
<keyword evidence="5 13" id="KW-0349">Heme</keyword>
<dbReference type="GO" id="GO:0005506">
    <property type="term" value="F:iron ion binding"/>
    <property type="evidence" value="ECO:0007669"/>
    <property type="project" value="InterPro"/>
</dbReference>
<feature type="binding site" description="axial binding residue" evidence="13">
    <location>
        <position position="378"/>
    </location>
    <ligand>
        <name>heme</name>
        <dbReference type="ChEBI" id="CHEBI:30413"/>
    </ligand>
    <ligandPart>
        <name>Fe</name>
        <dbReference type="ChEBI" id="CHEBI:18248"/>
    </ligandPart>
</feature>
<dbReference type="PANTHER" id="PTHR46300:SF7">
    <property type="entry name" value="P450, PUTATIVE (EUROFUNG)-RELATED"/>
    <property type="match status" value="1"/>
</dbReference>
<dbReference type="Gene3D" id="1.10.630.10">
    <property type="entry name" value="Cytochrome P450"/>
    <property type="match status" value="1"/>
</dbReference>
<keyword evidence="8" id="KW-1133">Transmembrane helix</keyword>
<dbReference type="PRINTS" id="PR00385">
    <property type="entry name" value="P450"/>
</dbReference>
<evidence type="ECO:0000256" key="14">
    <source>
        <dbReference type="RuleBase" id="RU000461"/>
    </source>
</evidence>
<evidence type="ECO:0000313" key="15">
    <source>
        <dbReference type="EMBL" id="EKM47974.1"/>
    </source>
</evidence>
<protein>
    <recommendedName>
        <fullName evidence="17">Cytochrome P450</fullName>
    </recommendedName>
</protein>